<name>A0A4Q0VU68_9BACI</name>
<evidence type="ECO:0000313" key="1">
    <source>
        <dbReference type="EMBL" id="RXJ02227.1"/>
    </source>
</evidence>
<proteinExistence type="predicted"/>
<dbReference type="Proteomes" id="UP000290649">
    <property type="component" value="Unassembled WGS sequence"/>
</dbReference>
<comment type="caution">
    <text evidence="1">The sequence shown here is derived from an EMBL/GenBank/DDBJ whole genome shotgun (WGS) entry which is preliminary data.</text>
</comment>
<gene>
    <name evidence="1" type="ORF">DS745_07505</name>
</gene>
<reference evidence="1 2" key="1">
    <citation type="journal article" date="2019" name="Int. J. Syst. Evol. Microbiol.">
        <title>Anaerobacillus alkaliphilus sp. nov., a novel alkaliphilic and moderately halophilic bacterium.</title>
        <authorList>
            <person name="Borsodi A.K."/>
            <person name="Aszalos J.M."/>
            <person name="Bihari P."/>
            <person name="Nagy I."/>
            <person name="Schumann P."/>
            <person name="Sproer C."/>
            <person name="Kovacs A.L."/>
            <person name="Boka K."/>
            <person name="Dobosy P."/>
            <person name="Ovari M."/>
            <person name="Szili-Kovacs T."/>
            <person name="Toth E."/>
        </authorList>
    </citation>
    <scope>NUCLEOTIDE SEQUENCE [LARGE SCALE GENOMIC DNA]</scope>
    <source>
        <strain evidence="1 2">B16-10</strain>
    </source>
</reference>
<evidence type="ECO:0000313" key="2">
    <source>
        <dbReference type="Proteomes" id="UP000290649"/>
    </source>
</evidence>
<organism evidence="1 2">
    <name type="scientific">Anaerobacillus alkaliphilus</name>
    <dbReference type="NCBI Taxonomy" id="1548597"/>
    <lineage>
        <taxon>Bacteria</taxon>
        <taxon>Bacillati</taxon>
        <taxon>Bacillota</taxon>
        <taxon>Bacilli</taxon>
        <taxon>Bacillales</taxon>
        <taxon>Bacillaceae</taxon>
        <taxon>Anaerobacillus</taxon>
    </lineage>
</organism>
<keyword evidence="2" id="KW-1185">Reference proteome</keyword>
<dbReference type="EMBL" id="QOUX01000026">
    <property type="protein sequence ID" value="RXJ02227.1"/>
    <property type="molecule type" value="Genomic_DNA"/>
</dbReference>
<accession>A0A4Q0VU68</accession>
<protein>
    <submittedName>
        <fullName evidence="1">Uncharacterized protein</fullName>
    </submittedName>
</protein>
<dbReference type="AlphaFoldDB" id="A0A4Q0VU68"/>
<sequence>MYKTELYYTTLETIKQTPIWRHLETLNLYATKLTNSNISKSDKNILFDYVIEIIKLRPSSIEDANYWIKLNVFMKKNRIILLL</sequence>